<dbReference type="Gene3D" id="3.40.50.300">
    <property type="entry name" value="P-loop containing nucleotide triphosphate hydrolases"/>
    <property type="match status" value="2"/>
</dbReference>
<dbReference type="GO" id="GO:0030983">
    <property type="term" value="F:mismatched DNA binding"/>
    <property type="evidence" value="ECO:0007669"/>
    <property type="project" value="InterPro"/>
</dbReference>
<dbReference type="Proteomes" id="UP000249056">
    <property type="component" value="Unassembled WGS sequence"/>
</dbReference>
<evidence type="ECO:0000259" key="6">
    <source>
        <dbReference type="PROSITE" id="PS00486"/>
    </source>
</evidence>
<dbReference type="PANTHER" id="PTHR11361">
    <property type="entry name" value="DNA MISMATCH REPAIR PROTEIN MUTS FAMILY MEMBER"/>
    <property type="match status" value="1"/>
</dbReference>
<evidence type="ECO:0000256" key="1">
    <source>
        <dbReference type="ARBA" id="ARBA00006271"/>
    </source>
</evidence>
<evidence type="ECO:0000256" key="3">
    <source>
        <dbReference type="ARBA" id="ARBA00022840"/>
    </source>
</evidence>
<dbReference type="InterPro" id="IPR000432">
    <property type="entry name" value="DNA_mismatch_repair_MutS_C"/>
</dbReference>
<keyword evidence="3" id="KW-0067">ATP-binding</keyword>
<dbReference type="InterPro" id="IPR045076">
    <property type="entry name" value="MutS"/>
</dbReference>
<dbReference type="GO" id="GO:0005524">
    <property type="term" value="F:ATP binding"/>
    <property type="evidence" value="ECO:0007669"/>
    <property type="project" value="UniProtKB-KW"/>
</dbReference>
<keyword evidence="4" id="KW-0238">DNA-binding</keyword>
<dbReference type="GO" id="GO:0140664">
    <property type="term" value="F:ATP-dependent DNA damage sensor activity"/>
    <property type="evidence" value="ECO:0007669"/>
    <property type="project" value="InterPro"/>
</dbReference>
<keyword evidence="2" id="KW-0547">Nucleotide-binding</keyword>
<dbReference type="GO" id="GO:0007131">
    <property type="term" value="P:reciprocal meiotic recombination"/>
    <property type="evidence" value="ECO:0007669"/>
    <property type="project" value="TreeGrafter"/>
</dbReference>
<keyword evidence="5" id="KW-0469">Meiosis</keyword>
<dbReference type="InterPro" id="IPR011184">
    <property type="entry name" value="DNA_mismatch_repair_Msh2"/>
</dbReference>
<dbReference type="InterPro" id="IPR027417">
    <property type="entry name" value="P-loop_NTPase"/>
</dbReference>
<keyword evidence="8" id="KW-1185">Reference proteome</keyword>
<dbReference type="OrthoDB" id="276261at2759"/>
<evidence type="ECO:0000256" key="5">
    <source>
        <dbReference type="ARBA" id="ARBA00023254"/>
    </source>
</evidence>
<dbReference type="PANTHER" id="PTHR11361:SF21">
    <property type="entry name" value="MUTS PROTEIN HOMOLOG 4"/>
    <property type="match status" value="1"/>
</dbReference>
<comment type="similarity">
    <text evidence="1">Belongs to the DNA mismatch repair MutS family.</text>
</comment>
<dbReference type="SUPFAM" id="SSF52540">
    <property type="entry name" value="P-loop containing nucleoside triphosphate hydrolases"/>
    <property type="match status" value="1"/>
</dbReference>
<dbReference type="EMBL" id="QKRW01000069">
    <property type="protein sequence ID" value="RAL58777.1"/>
    <property type="molecule type" value="Genomic_DNA"/>
</dbReference>
<organism evidence="7 8">
    <name type="scientific">Monilinia fructigena</name>
    <dbReference type="NCBI Taxonomy" id="38457"/>
    <lineage>
        <taxon>Eukaryota</taxon>
        <taxon>Fungi</taxon>
        <taxon>Dikarya</taxon>
        <taxon>Ascomycota</taxon>
        <taxon>Pezizomycotina</taxon>
        <taxon>Leotiomycetes</taxon>
        <taxon>Helotiales</taxon>
        <taxon>Sclerotiniaceae</taxon>
        <taxon>Monilinia</taxon>
    </lineage>
</organism>
<dbReference type="Gene3D" id="1.10.1420.10">
    <property type="match status" value="1"/>
</dbReference>
<evidence type="ECO:0000313" key="7">
    <source>
        <dbReference type="EMBL" id="RAL58777.1"/>
    </source>
</evidence>
<dbReference type="SMART" id="SM00533">
    <property type="entry name" value="MUTSd"/>
    <property type="match status" value="1"/>
</dbReference>
<evidence type="ECO:0000256" key="4">
    <source>
        <dbReference type="ARBA" id="ARBA00023125"/>
    </source>
</evidence>
<dbReference type="InterPro" id="IPR036187">
    <property type="entry name" value="DNA_mismatch_repair_MutS_sf"/>
</dbReference>
<comment type="caution">
    <text evidence="7">The sequence shown here is derived from an EMBL/GenBank/DDBJ whole genome shotgun (WGS) entry which is preliminary data.</text>
</comment>
<dbReference type="Pfam" id="PF05192">
    <property type="entry name" value="MutS_III"/>
    <property type="match status" value="1"/>
</dbReference>
<proteinExistence type="inferred from homology"/>
<dbReference type="PIRSF" id="PIRSF005813">
    <property type="entry name" value="MSH2"/>
    <property type="match status" value="1"/>
</dbReference>
<reference evidence="7 8" key="1">
    <citation type="submission" date="2018-06" db="EMBL/GenBank/DDBJ databases">
        <title>Genome Sequence of the Brown Rot Fungal Pathogen Monilinia fructigena.</title>
        <authorList>
            <person name="Landi L."/>
            <person name="De Miccolis Angelini R.M."/>
            <person name="Pollastro S."/>
            <person name="Abate D."/>
            <person name="Faretra F."/>
            <person name="Romanazzi G."/>
        </authorList>
    </citation>
    <scope>NUCLEOTIDE SEQUENCE [LARGE SCALE GENOMIC DNA]</scope>
    <source>
        <strain evidence="7 8">Mfrg269</strain>
    </source>
</reference>
<evidence type="ECO:0000256" key="2">
    <source>
        <dbReference type="ARBA" id="ARBA00022741"/>
    </source>
</evidence>
<feature type="domain" description="DNA mismatch repair proteins mutS family" evidence="6">
    <location>
        <begin position="456"/>
        <end position="472"/>
    </location>
</feature>
<evidence type="ECO:0000313" key="8">
    <source>
        <dbReference type="Proteomes" id="UP000249056"/>
    </source>
</evidence>
<sequence length="581" mass="65510">MYQVVEENILGARIITVDRRYWSETSGIEYIQQLAFKEDLEAIKVAIGGNYFSVCCFSAALKYIDMSLSLTFAFHSLRVKYQPSEDSMMIDLATIQSLELIQNLQNAKSKDCLFGLMNETLTPMGSRLLRSNILQPSTQPSLLTARYDALAELSENEDLFLQTRQALKSIPDIEKLLSCLIVIPTNPGIWNSEQDINNILMLKSFAQSIGPVFESLTGARSELLVQIRSNCRIEVVDSTLQLINEVINEDVTYQVTPLDLRNQRTYAVKAGVSGFLDVARQTFKEATEDVHQHVTEIHQKYEMQGETKFDNLRRYYLRFSETEFDGRSIPDVLINRFRRKGKIEDSHIEVILGSDKTIQELLENVRSEIPSLFRVCESIAMLDMITSFGQLVTSQDSYVRPEITDCIAIKSGRHPIRDKLPSQNFVPNDYYATQQSRFQVITGCNMSGKKISMRKSLAIVDELGRGTSTRDGLAIALSIAEALAESRALIWFATHFKELAQIMSERPGVEVYHLSVDMSDPNTMTMLYQLGQGCVQEQHYGLALARVVDLPPKVLTVAEKVSKILISQTAAKQMSSRGVCD</sequence>
<protein>
    <recommendedName>
        <fullName evidence="6">DNA mismatch repair proteins mutS family domain-containing protein</fullName>
    </recommendedName>
</protein>
<dbReference type="SUPFAM" id="SSF48334">
    <property type="entry name" value="DNA repair protein MutS, domain III"/>
    <property type="match status" value="1"/>
</dbReference>
<dbReference type="GO" id="GO:0006298">
    <property type="term" value="P:mismatch repair"/>
    <property type="evidence" value="ECO:0007669"/>
    <property type="project" value="InterPro"/>
</dbReference>
<name>A0A395IEG7_9HELO</name>
<gene>
    <name evidence="7" type="ORF">DID88_009191</name>
</gene>
<dbReference type="SMART" id="SM00534">
    <property type="entry name" value="MUTSac"/>
    <property type="match status" value="1"/>
</dbReference>
<dbReference type="PROSITE" id="PS00486">
    <property type="entry name" value="DNA_MISMATCH_REPAIR_2"/>
    <property type="match status" value="1"/>
</dbReference>
<dbReference type="Pfam" id="PF00488">
    <property type="entry name" value="MutS_V"/>
    <property type="match status" value="1"/>
</dbReference>
<dbReference type="InterPro" id="IPR007696">
    <property type="entry name" value="DNA_mismatch_repair_MutS_core"/>
</dbReference>
<accession>A0A395IEG7</accession>
<dbReference type="GO" id="GO:0005634">
    <property type="term" value="C:nucleus"/>
    <property type="evidence" value="ECO:0007669"/>
    <property type="project" value="TreeGrafter"/>
</dbReference>
<dbReference type="AlphaFoldDB" id="A0A395IEG7"/>